<dbReference type="AlphaFoldDB" id="A0A699YUG1"/>
<protein>
    <submittedName>
        <fullName evidence="2">Uncharacterized protein</fullName>
    </submittedName>
</protein>
<evidence type="ECO:0000313" key="3">
    <source>
        <dbReference type="Proteomes" id="UP000485058"/>
    </source>
</evidence>
<accession>A0A699YUG1</accession>
<evidence type="ECO:0000313" key="2">
    <source>
        <dbReference type="EMBL" id="GFH10616.1"/>
    </source>
</evidence>
<name>A0A699YUG1_HAELA</name>
<keyword evidence="3" id="KW-1185">Reference proteome</keyword>
<evidence type="ECO:0000256" key="1">
    <source>
        <dbReference type="SAM" id="MobiDB-lite"/>
    </source>
</evidence>
<reference evidence="2 3" key="1">
    <citation type="submission" date="2020-02" db="EMBL/GenBank/DDBJ databases">
        <title>Draft genome sequence of Haematococcus lacustris strain NIES-144.</title>
        <authorList>
            <person name="Morimoto D."/>
            <person name="Nakagawa S."/>
            <person name="Yoshida T."/>
            <person name="Sawayama S."/>
        </authorList>
    </citation>
    <scope>NUCLEOTIDE SEQUENCE [LARGE SCALE GENOMIC DNA]</scope>
    <source>
        <strain evidence="2 3">NIES-144</strain>
    </source>
</reference>
<comment type="caution">
    <text evidence="2">The sequence shown here is derived from an EMBL/GenBank/DDBJ whole genome shotgun (WGS) entry which is preliminary data.</text>
</comment>
<dbReference type="Proteomes" id="UP000485058">
    <property type="component" value="Unassembled WGS sequence"/>
</dbReference>
<sequence length="32" mass="3422">MNCYSQRSMLGRRGGCVGGGWRLQPHLGSEGA</sequence>
<proteinExistence type="predicted"/>
<gene>
    <name evidence="2" type="ORF">HaLaN_05958</name>
</gene>
<feature type="compositionally biased region" description="Gly residues" evidence="1">
    <location>
        <begin position="12"/>
        <end position="21"/>
    </location>
</feature>
<organism evidence="2 3">
    <name type="scientific">Haematococcus lacustris</name>
    <name type="common">Green alga</name>
    <name type="synonym">Haematococcus pluvialis</name>
    <dbReference type="NCBI Taxonomy" id="44745"/>
    <lineage>
        <taxon>Eukaryota</taxon>
        <taxon>Viridiplantae</taxon>
        <taxon>Chlorophyta</taxon>
        <taxon>core chlorophytes</taxon>
        <taxon>Chlorophyceae</taxon>
        <taxon>CS clade</taxon>
        <taxon>Chlamydomonadales</taxon>
        <taxon>Haematococcaceae</taxon>
        <taxon>Haematococcus</taxon>
    </lineage>
</organism>
<dbReference type="EMBL" id="BLLF01000331">
    <property type="protein sequence ID" value="GFH10616.1"/>
    <property type="molecule type" value="Genomic_DNA"/>
</dbReference>
<feature type="region of interest" description="Disordered" evidence="1">
    <location>
        <begin position="1"/>
        <end position="32"/>
    </location>
</feature>